<keyword evidence="2" id="KW-1185">Reference proteome</keyword>
<evidence type="ECO:0000313" key="2">
    <source>
        <dbReference type="Proteomes" id="UP000237105"/>
    </source>
</evidence>
<dbReference type="Gene3D" id="3.40.50.1820">
    <property type="entry name" value="alpha/beta hydrolase"/>
    <property type="match status" value="1"/>
</dbReference>
<protein>
    <submittedName>
        <fullName evidence="1">Methyl esterase</fullName>
    </submittedName>
</protein>
<accession>A0A2P5BYY8</accession>
<evidence type="ECO:0000313" key="1">
    <source>
        <dbReference type="EMBL" id="PON54014.1"/>
    </source>
</evidence>
<gene>
    <name evidence="1" type="primary">PanMES9</name>
    <name evidence="1" type="ORF">PanWU01x14_197440</name>
</gene>
<dbReference type="GO" id="GO:0080030">
    <property type="term" value="F:methyl indole-3-acetate esterase activity"/>
    <property type="evidence" value="ECO:0007669"/>
    <property type="project" value="TreeGrafter"/>
</dbReference>
<reference evidence="2" key="1">
    <citation type="submission" date="2016-06" db="EMBL/GenBank/DDBJ databases">
        <title>Parallel loss of symbiosis genes in relatives of nitrogen-fixing non-legume Parasponia.</title>
        <authorList>
            <person name="Van Velzen R."/>
            <person name="Holmer R."/>
            <person name="Bu F."/>
            <person name="Rutten L."/>
            <person name="Van Zeijl A."/>
            <person name="Liu W."/>
            <person name="Santuari L."/>
            <person name="Cao Q."/>
            <person name="Sharma T."/>
            <person name="Shen D."/>
            <person name="Roswanjaya Y."/>
            <person name="Wardhani T."/>
            <person name="Kalhor M.S."/>
            <person name="Jansen J."/>
            <person name="Van den Hoogen J."/>
            <person name="Gungor B."/>
            <person name="Hartog M."/>
            <person name="Hontelez J."/>
            <person name="Verver J."/>
            <person name="Yang W.-C."/>
            <person name="Schijlen E."/>
            <person name="Repin R."/>
            <person name="Schilthuizen M."/>
            <person name="Schranz E."/>
            <person name="Heidstra R."/>
            <person name="Miyata K."/>
            <person name="Fedorova E."/>
            <person name="Kohlen W."/>
            <person name="Bisseling T."/>
            <person name="Smit S."/>
            <person name="Geurts R."/>
        </authorList>
    </citation>
    <scope>NUCLEOTIDE SEQUENCE [LARGE SCALE GENOMIC DNA]</scope>
    <source>
        <strain evidence="2">cv. WU1-14</strain>
    </source>
</reference>
<sequence length="139" mass="15643">MESLMDCNFTFDHGPENPPTSAIFGSNYMAAKMYQCCQTEDIELGKMMLRPSGLFLEDLAKESLLTEEKFGSVKRVFVVCEKDGLFDEDFQSWLIENTQTKEVEVILGADHMVMLSKLRRLGKGILANKKNSGQSKGFS</sequence>
<dbReference type="EMBL" id="JXTB01000199">
    <property type="protein sequence ID" value="PON54014.1"/>
    <property type="molecule type" value="Genomic_DNA"/>
</dbReference>
<proteinExistence type="predicted"/>
<dbReference type="PANTHER" id="PTHR10992">
    <property type="entry name" value="METHYLESTERASE FAMILY MEMBER"/>
    <property type="match status" value="1"/>
</dbReference>
<dbReference type="PANTHER" id="PTHR10992:SF943">
    <property type="entry name" value="METHYLESTERASE 10"/>
    <property type="match status" value="1"/>
</dbReference>
<organism evidence="1 2">
    <name type="scientific">Parasponia andersonii</name>
    <name type="common">Sponia andersonii</name>
    <dbReference type="NCBI Taxonomy" id="3476"/>
    <lineage>
        <taxon>Eukaryota</taxon>
        <taxon>Viridiplantae</taxon>
        <taxon>Streptophyta</taxon>
        <taxon>Embryophyta</taxon>
        <taxon>Tracheophyta</taxon>
        <taxon>Spermatophyta</taxon>
        <taxon>Magnoliopsida</taxon>
        <taxon>eudicotyledons</taxon>
        <taxon>Gunneridae</taxon>
        <taxon>Pentapetalae</taxon>
        <taxon>rosids</taxon>
        <taxon>fabids</taxon>
        <taxon>Rosales</taxon>
        <taxon>Cannabaceae</taxon>
        <taxon>Parasponia</taxon>
    </lineage>
</organism>
<dbReference type="GO" id="GO:0009696">
    <property type="term" value="P:salicylic acid metabolic process"/>
    <property type="evidence" value="ECO:0007669"/>
    <property type="project" value="TreeGrafter"/>
</dbReference>
<dbReference type="GO" id="GO:0009694">
    <property type="term" value="P:jasmonic acid metabolic process"/>
    <property type="evidence" value="ECO:0007669"/>
    <property type="project" value="TreeGrafter"/>
</dbReference>
<comment type="caution">
    <text evidence="1">The sequence shown here is derived from an EMBL/GenBank/DDBJ whole genome shotgun (WGS) entry which is preliminary data.</text>
</comment>
<dbReference type="OrthoDB" id="408373at2759"/>
<dbReference type="GO" id="GO:0080031">
    <property type="term" value="F:methyl salicylate esterase activity"/>
    <property type="evidence" value="ECO:0007669"/>
    <property type="project" value="TreeGrafter"/>
</dbReference>
<dbReference type="InterPro" id="IPR045889">
    <property type="entry name" value="MES/HNL"/>
</dbReference>
<dbReference type="GO" id="GO:0080032">
    <property type="term" value="F:methyl jasmonate esterase activity"/>
    <property type="evidence" value="ECO:0007669"/>
    <property type="project" value="TreeGrafter"/>
</dbReference>
<name>A0A2P5BYY8_PARAD</name>
<dbReference type="SUPFAM" id="SSF53474">
    <property type="entry name" value="alpha/beta-Hydrolases"/>
    <property type="match status" value="1"/>
</dbReference>
<dbReference type="InterPro" id="IPR029058">
    <property type="entry name" value="AB_hydrolase_fold"/>
</dbReference>
<dbReference type="Proteomes" id="UP000237105">
    <property type="component" value="Unassembled WGS sequence"/>
</dbReference>
<dbReference type="AlphaFoldDB" id="A0A2P5BYY8"/>
<dbReference type="STRING" id="3476.A0A2P5BYY8"/>